<reference evidence="8 9" key="1">
    <citation type="submission" date="2016-10" db="EMBL/GenBank/DDBJ databases">
        <authorList>
            <person name="de Groot N.N."/>
        </authorList>
    </citation>
    <scope>NUCLEOTIDE SEQUENCE [LARGE SCALE GENOMIC DNA]</scope>
    <source>
        <strain evidence="8 9">DSM 18346</strain>
    </source>
</reference>
<proteinExistence type="predicted"/>
<dbReference type="InterPro" id="IPR019734">
    <property type="entry name" value="TPR_rpt"/>
</dbReference>
<feature type="transmembrane region" description="Helical" evidence="6">
    <location>
        <begin position="105"/>
        <end position="125"/>
    </location>
</feature>
<dbReference type="InterPro" id="IPR051533">
    <property type="entry name" value="WaaL-like"/>
</dbReference>
<dbReference type="STRING" id="393762.SAMN05660472_00118"/>
<feature type="transmembrane region" description="Helical" evidence="6">
    <location>
        <begin position="317"/>
        <end position="337"/>
    </location>
</feature>
<keyword evidence="9" id="KW-1185">Reference proteome</keyword>
<dbReference type="Pfam" id="PF04932">
    <property type="entry name" value="Wzy_C"/>
    <property type="match status" value="1"/>
</dbReference>
<gene>
    <name evidence="8" type="ORF">SAMN05660472_00118</name>
</gene>
<protein>
    <submittedName>
        <fullName evidence="8">O-Antigen ligase</fullName>
    </submittedName>
</protein>
<dbReference type="Gene3D" id="1.25.40.10">
    <property type="entry name" value="Tetratricopeptide repeat domain"/>
    <property type="match status" value="1"/>
</dbReference>
<dbReference type="InterPro" id="IPR007016">
    <property type="entry name" value="O-antigen_ligase-rel_domated"/>
</dbReference>
<feature type="transmembrane region" description="Helical" evidence="6">
    <location>
        <begin position="230"/>
        <end position="246"/>
    </location>
</feature>
<dbReference type="PROSITE" id="PS50005">
    <property type="entry name" value="TPR"/>
    <property type="match status" value="1"/>
</dbReference>
<dbReference type="Proteomes" id="UP000198718">
    <property type="component" value="Unassembled WGS sequence"/>
</dbReference>
<evidence type="ECO:0000313" key="9">
    <source>
        <dbReference type="Proteomes" id="UP000198718"/>
    </source>
</evidence>
<feature type="transmembrane region" description="Helical" evidence="6">
    <location>
        <begin position="253"/>
        <end position="271"/>
    </location>
</feature>
<dbReference type="GO" id="GO:0016020">
    <property type="term" value="C:membrane"/>
    <property type="evidence" value="ECO:0007669"/>
    <property type="project" value="UniProtKB-SubCell"/>
</dbReference>
<feature type="transmembrane region" description="Helical" evidence="6">
    <location>
        <begin position="52"/>
        <end position="70"/>
    </location>
</feature>
<comment type="subcellular location">
    <subcellularLocation>
        <location evidence="1">Membrane</location>
        <topology evidence="1">Multi-pass membrane protein</topology>
    </subcellularLocation>
</comment>
<evidence type="ECO:0000256" key="3">
    <source>
        <dbReference type="ARBA" id="ARBA00022989"/>
    </source>
</evidence>
<feature type="transmembrane region" description="Helical" evidence="6">
    <location>
        <begin position="283"/>
        <end position="305"/>
    </location>
</feature>
<dbReference type="InterPro" id="IPR011990">
    <property type="entry name" value="TPR-like_helical_dom_sf"/>
</dbReference>
<dbReference type="GO" id="GO:0016874">
    <property type="term" value="F:ligase activity"/>
    <property type="evidence" value="ECO:0007669"/>
    <property type="project" value="UniProtKB-KW"/>
</dbReference>
<dbReference type="EMBL" id="FNFP01000001">
    <property type="protein sequence ID" value="SDJ85584.1"/>
    <property type="molecule type" value="Genomic_DNA"/>
</dbReference>
<dbReference type="RefSeq" id="WP_090548803.1">
    <property type="nucleotide sequence ID" value="NZ_FNFP01000001.1"/>
</dbReference>
<feature type="transmembrane region" description="Helical" evidence="6">
    <location>
        <begin position="176"/>
        <end position="195"/>
    </location>
</feature>
<evidence type="ECO:0000256" key="6">
    <source>
        <dbReference type="SAM" id="Phobius"/>
    </source>
</evidence>
<evidence type="ECO:0000256" key="5">
    <source>
        <dbReference type="PROSITE-ProRule" id="PRU00339"/>
    </source>
</evidence>
<keyword evidence="8" id="KW-0436">Ligase</keyword>
<dbReference type="SMART" id="SM00028">
    <property type="entry name" value="TPR"/>
    <property type="match status" value="4"/>
</dbReference>
<evidence type="ECO:0000313" key="8">
    <source>
        <dbReference type="EMBL" id="SDJ85584.1"/>
    </source>
</evidence>
<name>A0A1G8X564_9FIRM</name>
<keyword evidence="4 6" id="KW-0472">Membrane</keyword>
<dbReference type="PANTHER" id="PTHR37422:SF13">
    <property type="entry name" value="LIPOPOLYSACCHARIDE BIOSYNTHESIS PROTEIN PA4999-RELATED"/>
    <property type="match status" value="1"/>
</dbReference>
<dbReference type="OrthoDB" id="1808577at2"/>
<evidence type="ECO:0000256" key="4">
    <source>
        <dbReference type="ARBA" id="ARBA00023136"/>
    </source>
</evidence>
<evidence type="ECO:0000256" key="1">
    <source>
        <dbReference type="ARBA" id="ARBA00004141"/>
    </source>
</evidence>
<feature type="transmembrane region" description="Helical" evidence="6">
    <location>
        <begin position="26"/>
        <end position="46"/>
    </location>
</feature>
<feature type="transmembrane region" description="Helical" evidence="6">
    <location>
        <begin position="137"/>
        <end position="156"/>
    </location>
</feature>
<dbReference type="AlphaFoldDB" id="A0A1G8X564"/>
<evidence type="ECO:0000256" key="2">
    <source>
        <dbReference type="ARBA" id="ARBA00022692"/>
    </source>
</evidence>
<keyword evidence="2 6" id="KW-0812">Transmembrane</keyword>
<sequence>MKPKEFKQKTKENRSTIATKKEGKSLILFTLLAILLFYPPFFRGLFFQKEILITHILSFGLFTIYLINKVTKGEKISFNNPFDYIGLFFIVAYILPIVFRQWADLRGAIGLVLRYTNFFVVYLMVKEYAVEEKYKNWIVDIFILSGVGTAIIGLLGGAGYVTLQDVVLGNRISSTFQYPNTLAAFMMTLFFITAGKQAIENNNWKRNLYATAGFVMAFTFIFTYSRTAWVIFPIFALIYLVILPSMERVKTIFYYIAVIVPSLLLLQPFSSYTTNIEDKSPRAVLTVVIGIAIFLGIYIGAQLIIQKLQEKDFKKVYIGLAAVMVAFVILTTAAFNVTRPLTFDNSEATENKSNNIHRVIGSVEGNQDYNLFLNLEAVGNEENQWPWRIRIFSIDGEGQRQALLTRNGEVDEAGDILLPFTTNEDTEKLAIYFDNLYPGTQVTFYEAKLLTVDEEVVDTINLSYRFIPETIINRINVLDLNQQSFTTRVAYYRDSFKIFKNYPIFGAGGGAWHGLYAKYQSEPYFSTEAHNYFLQTLVEVGVIGMLLMLVFLGMLLALFMMAVKNRRTMEMTILFAIGSLLTHSGLDFNFSYLSIPLFMWGLMALVDVEPIKNLNVKIKEKLNKELYAAIPLVLILPFIFISFSFYGGHQSAVRAAEALQYEGDYEKGYTLLESAIARDGFNKDFRGDMARLQTMIGEQNQQQVWFQLAEENLLRALQYSPHNENLLGQLGQLYLSLGDFEKGFGYIEKMVTAAPLRPVVYETKANAYSIVANYYLDNGETEKAKEMFEMATGVVEDVEVGNSQAERTIQLNRETINTLAKNRYIKENIEKSMIKERVDNIIYIAYLDQHIDETRGLPNGWWTWNREGGNIQTELVEKGIRVVNDGKDLGILLTPQFQLEPSTTYGIDLKLGGDVEEHLQLLLHSRSGTAIQFSQRPLGKPNGEGTYSFTFTTTEDLEAGGQDLRFYHYGDSEKSYIVEWVALYKMD</sequence>
<keyword evidence="5" id="KW-0802">TPR repeat</keyword>
<feature type="repeat" description="TPR" evidence="5">
    <location>
        <begin position="724"/>
        <end position="757"/>
    </location>
</feature>
<evidence type="ECO:0000259" key="7">
    <source>
        <dbReference type="Pfam" id="PF04932"/>
    </source>
</evidence>
<feature type="transmembrane region" description="Helical" evidence="6">
    <location>
        <begin position="82"/>
        <end position="99"/>
    </location>
</feature>
<organism evidence="8 9">
    <name type="scientific">Natronincola ferrireducens</name>
    <dbReference type="NCBI Taxonomy" id="393762"/>
    <lineage>
        <taxon>Bacteria</taxon>
        <taxon>Bacillati</taxon>
        <taxon>Bacillota</taxon>
        <taxon>Clostridia</taxon>
        <taxon>Peptostreptococcales</taxon>
        <taxon>Natronincolaceae</taxon>
        <taxon>Natronincola</taxon>
    </lineage>
</organism>
<dbReference type="SUPFAM" id="SSF48452">
    <property type="entry name" value="TPR-like"/>
    <property type="match status" value="1"/>
</dbReference>
<feature type="transmembrane region" description="Helical" evidence="6">
    <location>
        <begin position="626"/>
        <end position="646"/>
    </location>
</feature>
<feature type="transmembrane region" description="Helical" evidence="6">
    <location>
        <begin position="540"/>
        <end position="561"/>
    </location>
</feature>
<dbReference type="PANTHER" id="PTHR37422">
    <property type="entry name" value="TEICHURONIC ACID BIOSYNTHESIS PROTEIN TUAE"/>
    <property type="match status" value="1"/>
</dbReference>
<keyword evidence="3 6" id="KW-1133">Transmembrane helix</keyword>
<feature type="domain" description="O-antigen ligase-related" evidence="7">
    <location>
        <begin position="476"/>
        <end position="548"/>
    </location>
</feature>
<accession>A0A1G8X564</accession>